<dbReference type="InterPro" id="IPR032692">
    <property type="entry name" value="YccS_N"/>
</dbReference>
<dbReference type="EMBL" id="JBHUPB010000007">
    <property type="protein sequence ID" value="MFD2967826.1"/>
    <property type="molecule type" value="Genomic_DNA"/>
</dbReference>
<comment type="similarity">
    <text evidence="6">Belongs to the YccS/YhfK family.</text>
</comment>
<accession>A0ABW6BIQ0</accession>
<evidence type="ECO:0000256" key="3">
    <source>
        <dbReference type="ARBA" id="ARBA00022692"/>
    </source>
</evidence>
<feature type="transmembrane region" description="Helical" evidence="7">
    <location>
        <begin position="95"/>
        <end position="111"/>
    </location>
</feature>
<keyword evidence="5 7" id="KW-0472">Membrane</keyword>
<evidence type="ECO:0000313" key="11">
    <source>
        <dbReference type="Proteomes" id="UP001597525"/>
    </source>
</evidence>
<keyword evidence="4 7" id="KW-1133">Transmembrane helix</keyword>
<evidence type="ECO:0000256" key="6">
    <source>
        <dbReference type="ARBA" id="ARBA00043993"/>
    </source>
</evidence>
<keyword evidence="11" id="KW-1185">Reference proteome</keyword>
<feature type="domain" description="Integral membrane protein YccS N-terminal" evidence="8">
    <location>
        <begin position="81"/>
        <end position="340"/>
    </location>
</feature>
<evidence type="ECO:0000256" key="1">
    <source>
        <dbReference type="ARBA" id="ARBA00004651"/>
    </source>
</evidence>
<gene>
    <name evidence="10" type="ORF">ACFS7Y_10525</name>
</gene>
<evidence type="ECO:0000313" key="10">
    <source>
        <dbReference type="EMBL" id="MFD2967826.1"/>
    </source>
</evidence>
<evidence type="ECO:0000259" key="9">
    <source>
        <dbReference type="Pfam" id="PF13515"/>
    </source>
</evidence>
<dbReference type="Pfam" id="PF12805">
    <property type="entry name" value="FUSC-like"/>
    <property type="match status" value="1"/>
</dbReference>
<evidence type="ECO:0000256" key="2">
    <source>
        <dbReference type="ARBA" id="ARBA00022475"/>
    </source>
</evidence>
<feature type="transmembrane region" description="Helical" evidence="7">
    <location>
        <begin position="118"/>
        <end position="135"/>
    </location>
</feature>
<sequence length="663" mass="74410">MLKKELSKIARVLKALLAEHGVEAMRTTLTGMIPAVVIALTIGLDYAIPFVIGALNASMTDFPGYRQEKLQAAAWGIVSAVSTSLLIGFCLGNTLLLIPLIAFLGAFFTLFNALGPRIGMVGTTSLFLIAFVMGLKPAHVPQFAACVGAGTAWFYLINILHTSFDPLWELRKAIANGYRTTALLLRVKASCYDETVPLDQLYHRVAAISIKLADQQETVRHLLLRERRHLRREGTKAYSLWLRAYVLMDLYGMVTALDHDYEQIRERLAPIGALATVRQLVLLIADGMEMASHRKGALAVDFQQLEQRITAMLQQLQAQQDTQEGESSAMLAGAMANARTFLASMEQLRNGQGDELMEEFYAHSLDLSGFLPPLSSGLQDLVKHVRSYSPLFMFAIRMSVLFLLGGLLGELLSDMKYTYWILITIIVVARPSYLLTQQRNKERLLGTLGGVVLGLSIIFLFPNTYVLLVLISILLFSFLLFNKRYYMVSVFFITAMVIVALHLHDDTWTDVMRNRVLFTLLGCGLALLGWFLVPVRHKANLAPLALRAMQTQYTYFEAVKGYVASGVKGERYEIRLARKRAFLDLTKLSDAVLQSQREPGSDRQLLSRGSSLHIDLYRLHAMISGLWIQHNQDVLKGDHTELLEMNRTQRIQNFFDSLSNRLQ</sequence>
<comment type="subcellular location">
    <subcellularLocation>
        <location evidence="1">Cell membrane</location>
        <topology evidence="1">Multi-pass membrane protein</topology>
    </subcellularLocation>
</comment>
<feature type="transmembrane region" description="Helical" evidence="7">
    <location>
        <begin position="448"/>
        <end position="479"/>
    </location>
</feature>
<evidence type="ECO:0000256" key="4">
    <source>
        <dbReference type="ARBA" id="ARBA00022989"/>
    </source>
</evidence>
<proteinExistence type="inferred from homology"/>
<feature type="transmembrane region" description="Helical" evidence="7">
    <location>
        <begin position="417"/>
        <end position="436"/>
    </location>
</feature>
<keyword evidence="3 7" id="KW-0812">Transmembrane</keyword>
<evidence type="ECO:0000256" key="5">
    <source>
        <dbReference type="ARBA" id="ARBA00023136"/>
    </source>
</evidence>
<organism evidence="10 11">
    <name type="scientific">Sphingobacterium bambusae</name>
    <dbReference type="NCBI Taxonomy" id="662858"/>
    <lineage>
        <taxon>Bacteria</taxon>
        <taxon>Pseudomonadati</taxon>
        <taxon>Bacteroidota</taxon>
        <taxon>Sphingobacteriia</taxon>
        <taxon>Sphingobacteriales</taxon>
        <taxon>Sphingobacteriaceae</taxon>
        <taxon>Sphingobacterium</taxon>
    </lineage>
</organism>
<evidence type="ECO:0000256" key="7">
    <source>
        <dbReference type="SAM" id="Phobius"/>
    </source>
</evidence>
<dbReference type="PANTHER" id="PTHR30509">
    <property type="entry name" value="P-HYDROXYBENZOIC ACID EFFLUX PUMP SUBUNIT-RELATED"/>
    <property type="match status" value="1"/>
</dbReference>
<dbReference type="InterPro" id="IPR049453">
    <property type="entry name" value="Memb_transporter_dom"/>
</dbReference>
<feature type="transmembrane region" description="Helical" evidence="7">
    <location>
        <begin position="141"/>
        <end position="161"/>
    </location>
</feature>
<dbReference type="Pfam" id="PF13515">
    <property type="entry name" value="FUSC_2"/>
    <property type="match status" value="1"/>
</dbReference>
<keyword evidence="2" id="KW-1003">Cell membrane</keyword>
<feature type="transmembrane region" description="Helical" evidence="7">
    <location>
        <begin position="516"/>
        <end position="533"/>
    </location>
</feature>
<evidence type="ECO:0000259" key="8">
    <source>
        <dbReference type="Pfam" id="PF12805"/>
    </source>
</evidence>
<dbReference type="RefSeq" id="WP_320183102.1">
    <property type="nucleotide sequence ID" value="NZ_CP138332.1"/>
</dbReference>
<feature type="transmembrane region" description="Helical" evidence="7">
    <location>
        <begin position="32"/>
        <end position="58"/>
    </location>
</feature>
<protein>
    <submittedName>
        <fullName evidence="10">FUSC family protein</fullName>
    </submittedName>
</protein>
<feature type="domain" description="Integral membrane bound transporter" evidence="9">
    <location>
        <begin position="407"/>
        <end position="528"/>
    </location>
</feature>
<reference evidence="11" key="1">
    <citation type="journal article" date="2019" name="Int. J. Syst. Evol. Microbiol.">
        <title>The Global Catalogue of Microorganisms (GCM) 10K type strain sequencing project: providing services to taxonomists for standard genome sequencing and annotation.</title>
        <authorList>
            <consortium name="The Broad Institute Genomics Platform"/>
            <consortium name="The Broad Institute Genome Sequencing Center for Infectious Disease"/>
            <person name="Wu L."/>
            <person name="Ma J."/>
        </authorList>
    </citation>
    <scope>NUCLEOTIDE SEQUENCE [LARGE SCALE GENOMIC DNA]</scope>
    <source>
        <strain evidence="11">KCTC 22814</strain>
    </source>
</reference>
<feature type="transmembrane region" description="Helical" evidence="7">
    <location>
        <begin position="391"/>
        <end position="411"/>
    </location>
</feature>
<feature type="transmembrane region" description="Helical" evidence="7">
    <location>
        <begin position="485"/>
        <end position="504"/>
    </location>
</feature>
<comment type="caution">
    <text evidence="10">The sequence shown here is derived from an EMBL/GenBank/DDBJ whole genome shotgun (WGS) entry which is preliminary data.</text>
</comment>
<dbReference type="Proteomes" id="UP001597525">
    <property type="component" value="Unassembled WGS sequence"/>
</dbReference>
<dbReference type="PANTHER" id="PTHR30509:SF9">
    <property type="entry name" value="MULTIDRUG RESISTANCE PROTEIN MDTO"/>
    <property type="match status" value="1"/>
</dbReference>
<name>A0ABW6BIQ0_9SPHI</name>